<accession>A0ABT4IYQ4</accession>
<name>A0ABT4IYQ4_9RHOB</name>
<proteinExistence type="predicted"/>
<organism evidence="1 2">
    <name type="scientific">Paracoccus benzoatiresistens</name>
    <dbReference type="NCBI Taxonomy" id="2997341"/>
    <lineage>
        <taxon>Bacteria</taxon>
        <taxon>Pseudomonadati</taxon>
        <taxon>Pseudomonadota</taxon>
        <taxon>Alphaproteobacteria</taxon>
        <taxon>Rhodobacterales</taxon>
        <taxon>Paracoccaceae</taxon>
        <taxon>Paracoccus</taxon>
    </lineage>
</organism>
<keyword evidence="2" id="KW-1185">Reference proteome</keyword>
<evidence type="ECO:0000313" key="2">
    <source>
        <dbReference type="Proteomes" id="UP001149822"/>
    </source>
</evidence>
<evidence type="ECO:0008006" key="3">
    <source>
        <dbReference type="Google" id="ProtNLM"/>
    </source>
</evidence>
<dbReference type="Proteomes" id="UP001149822">
    <property type="component" value="Unassembled WGS sequence"/>
</dbReference>
<dbReference type="EMBL" id="JAPTYD010000001">
    <property type="protein sequence ID" value="MCZ0959998.1"/>
    <property type="molecule type" value="Genomic_DNA"/>
</dbReference>
<evidence type="ECO:0000313" key="1">
    <source>
        <dbReference type="EMBL" id="MCZ0959998.1"/>
    </source>
</evidence>
<reference evidence="1" key="1">
    <citation type="submission" date="2022-12" db="EMBL/GenBank/DDBJ databases">
        <title>Paracoccus sp. EF6 isolated from a lake water.</title>
        <authorList>
            <person name="Liu H."/>
        </authorList>
    </citation>
    <scope>NUCLEOTIDE SEQUENCE</scope>
    <source>
        <strain evidence="1">EF6</strain>
    </source>
</reference>
<comment type="caution">
    <text evidence="1">The sequence shown here is derived from an EMBL/GenBank/DDBJ whole genome shotgun (WGS) entry which is preliminary data.</text>
</comment>
<gene>
    <name evidence="1" type="ORF">OU682_00020</name>
</gene>
<protein>
    <recommendedName>
        <fullName evidence="3">Secreted protein</fullName>
    </recommendedName>
</protein>
<sequence>MWISFVAKSSAVNGLRVLMELRIALFRLSMALVARATFRIAGPKARNGITSARARHQAGVIEADFAVPFSTMVSSSAASLSVHGALQIRRRSAVTALREIWARVGDA</sequence>